<evidence type="ECO:0000313" key="2">
    <source>
        <dbReference type="EMBL" id="KAF0903772.1"/>
    </source>
</evidence>
<dbReference type="OrthoDB" id="690092at2759"/>
<accession>A0A6G1CUL8</accession>
<feature type="transmembrane region" description="Helical" evidence="1">
    <location>
        <begin position="87"/>
        <end position="106"/>
    </location>
</feature>
<keyword evidence="1" id="KW-1133">Transmembrane helix</keyword>
<sequence length="196" mass="19857">MASVPSVTVFFGLLVSMYATGFFSHLDVQSGAKNFVQAPPLDAAVQTVLLVAAAMVALNTAVALIYACLYNAAAGGGGAADRRIPQVVYFIMFASFGVLHVFLVPQPGAIDGGQDLLPLAIAVVRVLRPAAAAATFFLSVTLIYAHVRAGGAGGAGGAAGNVPIPTTVKLLTKLVLAAALVTVVLTLTATILASYD</sequence>
<keyword evidence="1" id="KW-0472">Membrane</keyword>
<reference evidence="2 3" key="1">
    <citation type="submission" date="2019-11" db="EMBL/GenBank/DDBJ databases">
        <title>Whole genome sequence of Oryza granulata.</title>
        <authorList>
            <person name="Li W."/>
        </authorList>
    </citation>
    <scope>NUCLEOTIDE SEQUENCE [LARGE SCALE GENOMIC DNA]</scope>
    <source>
        <strain evidence="3">cv. Menghai</strain>
        <tissue evidence="2">Leaf</tissue>
    </source>
</reference>
<gene>
    <name evidence="2" type="ORF">E2562_029880</name>
</gene>
<organism evidence="2 3">
    <name type="scientific">Oryza meyeriana var. granulata</name>
    <dbReference type="NCBI Taxonomy" id="110450"/>
    <lineage>
        <taxon>Eukaryota</taxon>
        <taxon>Viridiplantae</taxon>
        <taxon>Streptophyta</taxon>
        <taxon>Embryophyta</taxon>
        <taxon>Tracheophyta</taxon>
        <taxon>Spermatophyta</taxon>
        <taxon>Magnoliopsida</taxon>
        <taxon>Liliopsida</taxon>
        <taxon>Poales</taxon>
        <taxon>Poaceae</taxon>
        <taxon>BOP clade</taxon>
        <taxon>Oryzoideae</taxon>
        <taxon>Oryzeae</taxon>
        <taxon>Oryzinae</taxon>
        <taxon>Oryza</taxon>
        <taxon>Oryza meyeriana</taxon>
    </lineage>
</organism>
<proteinExistence type="predicted"/>
<comment type="caution">
    <text evidence="2">The sequence shown here is derived from an EMBL/GenBank/DDBJ whole genome shotgun (WGS) entry which is preliminary data.</text>
</comment>
<evidence type="ECO:0000256" key="1">
    <source>
        <dbReference type="SAM" id="Phobius"/>
    </source>
</evidence>
<keyword evidence="3" id="KW-1185">Reference proteome</keyword>
<feature type="transmembrane region" description="Helical" evidence="1">
    <location>
        <begin position="43"/>
        <end position="66"/>
    </location>
</feature>
<feature type="transmembrane region" description="Helical" evidence="1">
    <location>
        <begin position="174"/>
        <end position="195"/>
    </location>
</feature>
<keyword evidence="1" id="KW-0812">Transmembrane</keyword>
<dbReference type="AlphaFoldDB" id="A0A6G1CUL8"/>
<feature type="transmembrane region" description="Helical" evidence="1">
    <location>
        <begin position="126"/>
        <end position="145"/>
    </location>
</feature>
<evidence type="ECO:0000313" key="3">
    <source>
        <dbReference type="Proteomes" id="UP000479710"/>
    </source>
</evidence>
<dbReference type="Proteomes" id="UP000479710">
    <property type="component" value="Unassembled WGS sequence"/>
</dbReference>
<protein>
    <submittedName>
        <fullName evidence="2">Uncharacterized protein</fullName>
    </submittedName>
</protein>
<dbReference type="EMBL" id="SPHZ02000008">
    <property type="protein sequence ID" value="KAF0903772.1"/>
    <property type="molecule type" value="Genomic_DNA"/>
</dbReference>
<name>A0A6G1CUL8_9ORYZ</name>